<evidence type="ECO:0000256" key="7">
    <source>
        <dbReference type="ARBA" id="ARBA00023136"/>
    </source>
</evidence>
<keyword evidence="4" id="KW-0997">Cell inner membrane</keyword>
<dbReference type="Proteomes" id="UP000072660">
    <property type="component" value="Unassembled WGS sequence"/>
</dbReference>
<reference evidence="10 11" key="1">
    <citation type="submission" date="2016-02" db="EMBL/GenBank/DDBJ databases">
        <authorList>
            <person name="Wen L."/>
            <person name="He K."/>
            <person name="Yang H."/>
        </authorList>
    </citation>
    <scope>NUCLEOTIDE SEQUENCE [LARGE SCALE GENOMIC DNA]</scope>
    <source>
        <strain evidence="10 11">CV58</strain>
    </source>
</reference>
<evidence type="ECO:0000256" key="3">
    <source>
        <dbReference type="ARBA" id="ARBA00022475"/>
    </source>
</evidence>
<dbReference type="OrthoDB" id="9782004at2"/>
<keyword evidence="2 8" id="KW-0813">Transport</keyword>
<evidence type="ECO:0000256" key="6">
    <source>
        <dbReference type="ARBA" id="ARBA00022989"/>
    </source>
</evidence>
<dbReference type="RefSeq" id="WP_068390697.1">
    <property type="nucleotide sequence ID" value="NZ_LSZO01000163.1"/>
</dbReference>
<dbReference type="InterPro" id="IPR000515">
    <property type="entry name" value="MetI-like"/>
</dbReference>
<comment type="subcellular location">
    <subcellularLocation>
        <location evidence="1">Cell inner membrane</location>
        <topology evidence="1">Multi-pass membrane protein</topology>
    </subcellularLocation>
    <subcellularLocation>
        <location evidence="8">Cell membrane</location>
        <topology evidence="8">Multi-pass membrane protein</topology>
    </subcellularLocation>
</comment>
<feature type="transmembrane region" description="Helical" evidence="8">
    <location>
        <begin position="194"/>
        <end position="215"/>
    </location>
</feature>
<evidence type="ECO:0000259" key="9">
    <source>
        <dbReference type="PROSITE" id="PS50928"/>
    </source>
</evidence>
<organism evidence="10 11">
    <name type="scientific">Ventosimonas gracilis</name>
    <dbReference type="NCBI Taxonomy" id="1680762"/>
    <lineage>
        <taxon>Bacteria</taxon>
        <taxon>Pseudomonadati</taxon>
        <taxon>Pseudomonadota</taxon>
        <taxon>Gammaproteobacteria</taxon>
        <taxon>Pseudomonadales</taxon>
        <taxon>Ventosimonadaceae</taxon>
        <taxon>Ventosimonas</taxon>
    </lineage>
</organism>
<feature type="domain" description="ABC transmembrane type-1" evidence="9">
    <location>
        <begin position="69"/>
        <end position="257"/>
    </location>
</feature>
<gene>
    <name evidence="10" type="ORF">AXE65_03195</name>
</gene>
<protein>
    <submittedName>
        <fullName evidence="10">ABC transporter permease</fullName>
    </submittedName>
</protein>
<dbReference type="PANTHER" id="PTHR43357:SF4">
    <property type="entry name" value="INNER MEMBRANE ABC TRANSPORTER PERMEASE PROTEIN YDCV"/>
    <property type="match status" value="1"/>
</dbReference>
<comment type="similarity">
    <text evidence="8">Belongs to the binding-protein-dependent transport system permease family.</text>
</comment>
<evidence type="ECO:0000256" key="5">
    <source>
        <dbReference type="ARBA" id="ARBA00022692"/>
    </source>
</evidence>
<evidence type="ECO:0000256" key="1">
    <source>
        <dbReference type="ARBA" id="ARBA00004429"/>
    </source>
</evidence>
<dbReference type="Pfam" id="PF00528">
    <property type="entry name" value="BPD_transp_1"/>
    <property type="match status" value="1"/>
</dbReference>
<accession>A0A139SSF2</accession>
<keyword evidence="11" id="KW-1185">Reference proteome</keyword>
<dbReference type="InterPro" id="IPR035906">
    <property type="entry name" value="MetI-like_sf"/>
</dbReference>
<evidence type="ECO:0000256" key="2">
    <source>
        <dbReference type="ARBA" id="ARBA00022448"/>
    </source>
</evidence>
<evidence type="ECO:0000313" key="11">
    <source>
        <dbReference type="Proteomes" id="UP000072660"/>
    </source>
</evidence>
<evidence type="ECO:0000313" key="10">
    <source>
        <dbReference type="EMBL" id="KXU37498.1"/>
    </source>
</evidence>
<dbReference type="GO" id="GO:0005886">
    <property type="term" value="C:plasma membrane"/>
    <property type="evidence" value="ECO:0007669"/>
    <property type="project" value="UniProtKB-SubCell"/>
</dbReference>
<evidence type="ECO:0000256" key="4">
    <source>
        <dbReference type="ARBA" id="ARBA00022519"/>
    </source>
</evidence>
<dbReference type="GO" id="GO:0055085">
    <property type="term" value="P:transmembrane transport"/>
    <property type="evidence" value="ECO:0007669"/>
    <property type="project" value="InterPro"/>
</dbReference>
<feature type="transmembrane region" description="Helical" evidence="8">
    <location>
        <begin position="65"/>
        <end position="95"/>
    </location>
</feature>
<dbReference type="PROSITE" id="PS50928">
    <property type="entry name" value="ABC_TM1"/>
    <property type="match status" value="1"/>
</dbReference>
<dbReference type="SUPFAM" id="SSF161098">
    <property type="entry name" value="MetI-like"/>
    <property type="match status" value="1"/>
</dbReference>
<feature type="transmembrane region" description="Helical" evidence="8">
    <location>
        <begin position="235"/>
        <end position="260"/>
    </location>
</feature>
<sequence length="266" mass="29245">MLLDYNKLGGLRFGLLGLAIMICLFLLLPILFIAALSFGSSQWLIFPPPGWTLRWYEELFNDPRWLASAFTSFKIAVIVTLFSVTIGFFAALALNRGQFKGREALRVLFLTPMILPVVVLAVALYALFLKFNLAGTTLAFVISHVIIALPFAILAIGNALEGFDKAIEDAAILCGASPWQARLKVTLPGIKHGLLTAAIFSFLASWDEVVLAIFMASPSLQTLPVKIWTTLRQDLTPVIAAASTLLIVFTLILMVLAAFFRKEQKQ</sequence>
<feature type="transmembrane region" description="Helical" evidence="8">
    <location>
        <begin position="12"/>
        <end position="45"/>
    </location>
</feature>
<dbReference type="PANTHER" id="PTHR43357">
    <property type="entry name" value="INNER MEMBRANE ABC TRANSPORTER PERMEASE PROTEIN YDCV"/>
    <property type="match status" value="1"/>
</dbReference>
<evidence type="ECO:0000256" key="8">
    <source>
        <dbReference type="RuleBase" id="RU363032"/>
    </source>
</evidence>
<name>A0A139SSF2_9GAMM</name>
<keyword evidence="6 8" id="KW-1133">Transmembrane helix</keyword>
<dbReference type="AlphaFoldDB" id="A0A139SSF2"/>
<keyword evidence="3" id="KW-1003">Cell membrane</keyword>
<feature type="transmembrane region" description="Helical" evidence="8">
    <location>
        <begin position="134"/>
        <end position="156"/>
    </location>
</feature>
<comment type="caution">
    <text evidence="10">The sequence shown here is derived from an EMBL/GenBank/DDBJ whole genome shotgun (WGS) entry which is preliminary data.</text>
</comment>
<feature type="transmembrane region" description="Helical" evidence="8">
    <location>
        <begin position="107"/>
        <end position="128"/>
    </location>
</feature>
<proteinExistence type="inferred from homology"/>
<dbReference type="CDD" id="cd06261">
    <property type="entry name" value="TM_PBP2"/>
    <property type="match status" value="1"/>
</dbReference>
<dbReference type="EMBL" id="LSZO01000163">
    <property type="protein sequence ID" value="KXU37498.1"/>
    <property type="molecule type" value="Genomic_DNA"/>
</dbReference>
<keyword evidence="7 8" id="KW-0472">Membrane</keyword>
<dbReference type="Gene3D" id="1.10.3720.10">
    <property type="entry name" value="MetI-like"/>
    <property type="match status" value="1"/>
</dbReference>
<keyword evidence="5 8" id="KW-0812">Transmembrane</keyword>